<dbReference type="PROSITE" id="PS50995">
    <property type="entry name" value="HTH_MARR_2"/>
    <property type="match status" value="1"/>
</dbReference>
<evidence type="ECO:0000259" key="4">
    <source>
        <dbReference type="PROSITE" id="PS50995"/>
    </source>
</evidence>
<accession>A0ABS8FZ02</accession>
<dbReference type="InterPro" id="IPR011991">
    <property type="entry name" value="ArsR-like_HTH"/>
</dbReference>
<dbReference type="Pfam" id="PF01047">
    <property type="entry name" value="MarR"/>
    <property type="match status" value="1"/>
</dbReference>
<keyword evidence="6" id="KW-1185">Reference proteome</keyword>
<evidence type="ECO:0000313" key="5">
    <source>
        <dbReference type="EMBL" id="MCC2255246.1"/>
    </source>
</evidence>
<dbReference type="InterPro" id="IPR036390">
    <property type="entry name" value="WH_DNA-bd_sf"/>
</dbReference>
<dbReference type="PANTHER" id="PTHR42756:SF1">
    <property type="entry name" value="TRANSCRIPTIONAL REPRESSOR OF EMRAB OPERON"/>
    <property type="match status" value="1"/>
</dbReference>
<comment type="caution">
    <text evidence="5">The sequence shown here is derived from an EMBL/GenBank/DDBJ whole genome shotgun (WGS) entry which is preliminary data.</text>
</comment>
<dbReference type="Proteomes" id="UP001198151">
    <property type="component" value="Unassembled WGS sequence"/>
</dbReference>
<dbReference type="PRINTS" id="PR00598">
    <property type="entry name" value="HTHMARR"/>
</dbReference>
<keyword evidence="2" id="KW-0238">DNA-binding</keyword>
<keyword evidence="1" id="KW-0805">Transcription regulation</keyword>
<evidence type="ECO:0000256" key="2">
    <source>
        <dbReference type="ARBA" id="ARBA00023125"/>
    </source>
</evidence>
<name>A0ABS8FZ02_9FIRM</name>
<dbReference type="InterPro" id="IPR000835">
    <property type="entry name" value="HTH_MarR-typ"/>
</dbReference>
<dbReference type="SMART" id="SM00347">
    <property type="entry name" value="HTH_MARR"/>
    <property type="match status" value="1"/>
</dbReference>
<protein>
    <submittedName>
        <fullName evidence="5">MarR family transcriptional regulator</fullName>
    </submittedName>
</protein>
<sequence length="149" mass="17420">MTEKQRFREILFEIELRKRKEVQKLLTENGLTPGQGQARILKYLEEHDGVTQREVADGCLLDVTTMSRVLDKLEKMGLIQRRRDLENRRSYRICLTEAGRQKSEQIQEGFRNLEERMCRGIPDEETKKLCAGLEKVLGNLRLQDSESVI</sequence>
<evidence type="ECO:0000313" key="6">
    <source>
        <dbReference type="Proteomes" id="UP001198151"/>
    </source>
</evidence>
<evidence type="ECO:0000256" key="1">
    <source>
        <dbReference type="ARBA" id="ARBA00023015"/>
    </source>
</evidence>
<dbReference type="CDD" id="cd00090">
    <property type="entry name" value="HTH_ARSR"/>
    <property type="match status" value="1"/>
</dbReference>
<reference evidence="5 6" key="1">
    <citation type="submission" date="2021-10" db="EMBL/GenBank/DDBJ databases">
        <title>Anaerobic single-cell dispensing facilitates the cultivation of human gut bacteria.</title>
        <authorList>
            <person name="Afrizal A."/>
        </authorList>
    </citation>
    <scope>NUCLEOTIDE SEQUENCE [LARGE SCALE GENOMIC DNA]</scope>
    <source>
        <strain evidence="5 6">CLA-AA-H200</strain>
    </source>
</reference>
<feature type="domain" description="HTH marR-type" evidence="4">
    <location>
        <begin position="1"/>
        <end position="138"/>
    </location>
</feature>
<dbReference type="PANTHER" id="PTHR42756">
    <property type="entry name" value="TRANSCRIPTIONAL REGULATOR, MARR"/>
    <property type="match status" value="1"/>
</dbReference>
<dbReference type="InterPro" id="IPR036388">
    <property type="entry name" value="WH-like_DNA-bd_sf"/>
</dbReference>
<gene>
    <name evidence="5" type="ORF">LKD70_12590</name>
</gene>
<evidence type="ECO:0000256" key="3">
    <source>
        <dbReference type="ARBA" id="ARBA00023163"/>
    </source>
</evidence>
<organism evidence="5 6">
    <name type="scientific">Ruminococcus turbiniformis</name>
    <dbReference type="NCBI Taxonomy" id="2881258"/>
    <lineage>
        <taxon>Bacteria</taxon>
        <taxon>Bacillati</taxon>
        <taxon>Bacillota</taxon>
        <taxon>Clostridia</taxon>
        <taxon>Eubacteriales</taxon>
        <taxon>Oscillospiraceae</taxon>
        <taxon>Ruminococcus</taxon>
    </lineage>
</organism>
<keyword evidence="3" id="KW-0804">Transcription</keyword>
<dbReference type="InterPro" id="IPR023187">
    <property type="entry name" value="Tscrpt_reg_MarR-type_CS"/>
</dbReference>
<proteinExistence type="predicted"/>
<dbReference type="RefSeq" id="WP_227708324.1">
    <property type="nucleotide sequence ID" value="NZ_JAJEQX010000023.1"/>
</dbReference>
<dbReference type="PROSITE" id="PS01117">
    <property type="entry name" value="HTH_MARR_1"/>
    <property type="match status" value="1"/>
</dbReference>
<dbReference type="EMBL" id="JAJEQX010000023">
    <property type="protein sequence ID" value="MCC2255246.1"/>
    <property type="molecule type" value="Genomic_DNA"/>
</dbReference>
<dbReference type="Gene3D" id="1.10.10.10">
    <property type="entry name" value="Winged helix-like DNA-binding domain superfamily/Winged helix DNA-binding domain"/>
    <property type="match status" value="1"/>
</dbReference>
<dbReference type="SUPFAM" id="SSF46785">
    <property type="entry name" value="Winged helix' DNA-binding domain"/>
    <property type="match status" value="1"/>
</dbReference>